<dbReference type="SMART" id="SM00315">
    <property type="entry name" value="RGS"/>
    <property type="match status" value="1"/>
</dbReference>
<organism evidence="3 4">
    <name type="scientific">Mastacembelus armatus</name>
    <name type="common">zig-zag eel</name>
    <dbReference type="NCBI Taxonomy" id="205130"/>
    <lineage>
        <taxon>Eukaryota</taxon>
        <taxon>Metazoa</taxon>
        <taxon>Chordata</taxon>
        <taxon>Craniata</taxon>
        <taxon>Vertebrata</taxon>
        <taxon>Euteleostomi</taxon>
        <taxon>Actinopterygii</taxon>
        <taxon>Neopterygii</taxon>
        <taxon>Teleostei</taxon>
        <taxon>Neoteleostei</taxon>
        <taxon>Acanthomorphata</taxon>
        <taxon>Anabantaria</taxon>
        <taxon>Synbranchiformes</taxon>
        <taxon>Mastacembelidae</taxon>
        <taxon>Mastacembelus</taxon>
    </lineage>
</organism>
<dbReference type="PANTHER" id="PTHR10845">
    <property type="entry name" value="REGULATOR OF G PROTEIN SIGNALING"/>
    <property type="match status" value="1"/>
</dbReference>
<dbReference type="Gene3D" id="1.10.196.10">
    <property type="match status" value="2"/>
</dbReference>
<dbReference type="PROSITE" id="PS50132">
    <property type="entry name" value="RGS"/>
    <property type="match status" value="1"/>
</dbReference>
<dbReference type="InParanoid" id="A0A7N8XLB4"/>
<reference evidence="3" key="1">
    <citation type="submission" date="2025-08" db="UniProtKB">
        <authorList>
            <consortium name="Ensembl"/>
        </authorList>
    </citation>
    <scope>IDENTIFICATION</scope>
</reference>
<feature type="signal peptide" evidence="1">
    <location>
        <begin position="1"/>
        <end position="22"/>
    </location>
</feature>
<proteinExistence type="predicted"/>
<dbReference type="PANTHER" id="PTHR10845:SF242">
    <property type="entry name" value="NOVEL PROTEIN SIMILAR TO VERTEBRATE REGULATOR OF G-PROTEIN SIGNALLING FAMILY"/>
    <property type="match status" value="1"/>
</dbReference>
<feature type="chain" id="PRO_5031160707" description="RGS domain-containing protein" evidence="1">
    <location>
        <begin position="23"/>
        <end position="195"/>
    </location>
</feature>
<dbReference type="InterPro" id="IPR016137">
    <property type="entry name" value="RGS"/>
</dbReference>
<dbReference type="InterPro" id="IPR036305">
    <property type="entry name" value="RGS_sf"/>
</dbReference>
<keyword evidence="4" id="KW-1185">Reference proteome</keyword>
<dbReference type="InterPro" id="IPR024066">
    <property type="entry name" value="RGS_subdom1/3"/>
</dbReference>
<sequence length="195" mass="22166">LVIVFLFINQFILVSVLRRSLSEGSLLQEPRSPRFLSDSTIHRLTSPAMSGLKPTSCRGPRAPSLPSAKEVLTWAQSLEVLLTNDYGLALFRHFLRSEFSEENLDFWLAVERFKRTRHLSKMAARAEKIYDEFVSTTAVNVDSSVREMTNQNLHLGANPASFQLAQDQIFGLMETDSYPRFLRSHLYTQLANQGT</sequence>
<name>A0A7N8XLB4_9TELE</name>
<dbReference type="Pfam" id="PF00615">
    <property type="entry name" value="RGS"/>
    <property type="match status" value="1"/>
</dbReference>
<dbReference type="AlphaFoldDB" id="A0A7N8XLB4"/>
<dbReference type="Ensembl" id="ENSMAMT00000038479.1">
    <property type="protein sequence ID" value="ENSMAMP00000047480.1"/>
    <property type="gene ID" value="ENSMAMG00000021637.2"/>
</dbReference>
<feature type="domain" description="RGS" evidence="2">
    <location>
        <begin position="77"/>
        <end position="191"/>
    </location>
</feature>
<dbReference type="PRINTS" id="PR01301">
    <property type="entry name" value="RGSPROTEIN"/>
</dbReference>
<dbReference type="GeneTree" id="ENSGT00940000154416"/>
<evidence type="ECO:0000256" key="1">
    <source>
        <dbReference type="SAM" id="SignalP"/>
    </source>
</evidence>
<reference evidence="3" key="2">
    <citation type="submission" date="2025-09" db="UniProtKB">
        <authorList>
            <consortium name="Ensembl"/>
        </authorList>
    </citation>
    <scope>IDENTIFICATION</scope>
</reference>
<evidence type="ECO:0000313" key="4">
    <source>
        <dbReference type="Proteomes" id="UP000261640"/>
    </source>
</evidence>
<protein>
    <recommendedName>
        <fullName evidence="2">RGS domain-containing protein</fullName>
    </recommendedName>
</protein>
<dbReference type="FunFam" id="1.10.167.10:FF:000001">
    <property type="entry name" value="Putative regulator of g-protein signaling 12"/>
    <property type="match status" value="1"/>
</dbReference>
<evidence type="ECO:0000313" key="3">
    <source>
        <dbReference type="Ensembl" id="ENSMAMP00000047480.1"/>
    </source>
</evidence>
<dbReference type="Gene3D" id="1.10.167.10">
    <property type="entry name" value="Regulator of G-protein Signalling 4, domain 2"/>
    <property type="match status" value="1"/>
</dbReference>
<evidence type="ECO:0000259" key="2">
    <source>
        <dbReference type="PROSITE" id="PS50132"/>
    </source>
</evidence>
<keyword evidence="1" id="KW-0732">Signal</keyword>
<accession>A0A7N8XLB4</accession>
<dbReference type="Proteomes" id="UP000261640">
    <property type="component" value="Unplaced"/>
</dbReference>
<dbReference type="SUPFAM" id="SSF48097">
    <property type="entry name" value="Regulator of G-protein signaling, RGS"/>
    <property type="match status" value="1"/>
</dbReference>
<dbReference type="InterPro" id="IPR044926">
    <property type="entry name" value="RGS_subdomain_2"/>
</dbReference>